<evidence type="ECO:0000313" key="1">
    <source>
        <dbReference type="EMBL" id="ARP82145.1"/>
    </source>
</evidence>
<dbReference type="InterPro" id="IPR009822">
    <property type="entry name" value="YaeQ"/>
</dbReference>
<dbReference type="Proteomes" id="UP000194151">
    <property type="component" value="Chromosome"/>
</dbReference>
<dbReference type="Pfam" id="PF07152">
    <property type="entry name" value="YaeQ"/>
    <property type="match status" value="1"/>
</dbReference>
<protein>
    <recommendedName>
        <fullName evidence="3">YaeQ family protein</fullName>
    </recommendedName>
</protein>
<dbReference type="KEGG" id="bgv:CAL12_15880"/>
<dbReference type="EMBL" id="CP021108">
    <property type="protein sequence ID" value="ARP82145.1"/>
    <property type="molecule type" value="Genomic_DNA"/>
</dbReference>
<evidence type="ECO:0000313" key="2">
    <source>
        <dbReference type="Proteomes" id="UP000194151"/>
    </source>
</evidence>
<accession>A0A1W6YM56</accession>
<dbReference type="CDD" id="cd22368">
    <property type="entry name" value="YaeQ-like"/>
    <property type="match status" value="1"/>
</dbReference>
<dbReference type="STRING" id="1416806.CAL12_15880"/>
<sequence length="179" mass="20111">MALRATIYKADLNIADNDRRYYGSHAVTVARHPSETDERMMVRMLAYALNADESLAFTKGLSETDEPDVWRKDLTGAIELWIEVGQPDERRILKACGRSAQVLVYCYGGHASQIWWDGIRDRVSRARNLKVINLPAQQTQALGELAERTMSLDLNVQDGEVYVTAAAGSVVVVPETWRE</sequence>
<dbReference type="PIRSF" id="PIRSF011484">
    <property type="entry name" value="YaeQ"/>
    <property type="match status" value="1"/>
</dbReference>
<dbReference type="PANTHER" id="PTHR38784:SF1">
    <property type="entry name" value="SUCROSE PHOSPHORYLASE"/>
    <property type="match status" value="1"/>
</dbReference>
<name>A0A1W6YM56_9BORD</name>
<keyword evidence="2" id="KW-1185">Reference proteome</keyword>
<dbReference type="AlphaFoldDB" id="A0A1W6YM56"/>
<dbReference type="SUPFAM" id="SSF52980">
    <property type="entry name" value="Restriction endonuclease-like"/>
    <property type="match status" value="1"/>
</dbReference>
<evidence type="ECO:0008006" key="3">
    <source>
        <dbReference type="Google" id="ProtNLM"/>
    </source>
</evidence>
<reference evidence="1 2" key="1">
    <citation type="submission" date="2017-05" db="EMBL/GenBank/DDBJ databases">
        <title>Complete and WGS of Bordetella genogroups.</title>
        <authorList>
            <person name="Spilker T."/>
            <person name="LiPuma J."/>
        </authorList>
    </citation>
    <scope>NUCLEOTIDE SEQUENCE [LARGE SCALE GENOMIC DNA]</scope>
    <source>
        <strain evidence="1 2">AU19157</strain>
    </source>
</reference>
<dbReference type="OrthoDB" id="5293309at2"/>
<organism evidence="1 2">
    <name type="scientific">Bordetella genomosp. 8</name>
    <dbReference type="NCBI Taxonomy" id="1416806"/>
    <lineage>
        <taxon>Bacteria</taxon>
        <taxon>Pseudomonadati</taxon>
        <taxon>Pseudomonadota</taxon>
        <taxon>Betaproteobacteria</taxon>
        <taxon>Burkholderiales</taxon>
        <taxon>Alcaligenaceae</taxon>
        <taxon>Bordetella</taxon>
    </lineage>
</organism>
<dbReference type="PANTHER" id="PTHR38784">
    <property type="entry name" value="SUCROSE PHOSPHORYLASE"/>
    <property type="match status" value="1"/>
</dbReference>
<dbReference type="SMART" id="SM01322">
    <property type="entry name" value="YaeQ"/>
    <property type="match status" value="1"/>
</dbReference>
<dbReference type="Gene3D" id="3.10.640.10">
    <property type="entry name" value="Restriction endonuclease-like alpha-beta roll domain"/>
    <property type="match status" value="1"/>
</dbReference>
<dbReference type="InterPro" id="IPR038590">
    <property type="entry name" value="YaeQ_sf"/>
</dbReference>
<dbReference type="RefSeq" id="WP_086065523.1">
    <property type="nucleotide sequence ID" value="NZ_CP021108.1"/>
</dbReference>
<dbReference type="InterPro" id="IPR011335">
    <property type="entry name" value="Restrct_endonuc-II-like"/>
</dbReference>
<proteinExistence type="predicted"/>
<gene>
    <name evidence="1" type="ORF">CAL12_15880</name>
</gene>